<evidence type="ECO:0000256" key="1">
    <source>
        <dbReference type="SAM" id="MobiDB-lite"/>
    </source>
</evidence>
<evidence type="ECO:0000313" key="2">
    <source>
        <dbReference type="EMBL" id="WAR01103.1"/>
    </source>
</evidence>
<feature type="non-terminal residue" evidence="2">
    <location>
        <position position="1"/>
    </location>
</feature>
<reference evidence="2" key="1">
    <citation type="submission" date="2022-11" db="EMBL/GenBank/DDBJ databases">
        <title>Centuries of genome instability and evolution in soft-shell clam transmissible cancer (bioRxiv).</title>
        <authorList>
            <person name="Hart S.F.M."/>
            <person name="Yonemitsu M.A."/>
            <person name="Giersch R.M."/>
            <person name="Beal B.F."/>
            <person name="Arriagada G."/>
            <person name="Davis B.W."/>
            <person name="Ostrander E.A."/>
            <person name="Goff S.P."/>
            <person name="Metzger M.J."/>
        </authorList>
    </citation>
    <scope>NUCLEOTIDE SEQUENCE</scope>
    <source>
        <strain evidence="2">MELC-2E11</strain>
        <tissue evidence="2">Siphon/mantle</tissue>
    </source>
</reference>
<organism evidence="2 3">
    <name type="scientific">Mya arenaria</name>
    <name type="common">Soft-shell clam</name>
    <dbReference type="NCBI Taxonomy" id="6604"/>
    <lineage>
        <taxon>Eukaryota</taxon>
        <taxon>Metazoa</taxon>
        <taxon>Spiralia</taxon>
        <taxon>Lophotrochozoa</taxon>
        <taxon>Mollusca</taxon>
        <taxon>Bivalvia</taxon>
        <taxon>Autobranchia</taxon>
        <taxon>Heteroconchia</taxon>
        <taxon>Euheterodonta</taxon>
        <taxon>Imparidentia</taxon>
        <taxon>Neoheterodontei</taxon>
        <taxon>Myida</taxon>
        <taxon>Myoidea</taxon>
        <taxon>Myidae</taxon>
        <taxon>Mya</taxon>
    </lineage>
</organism>
<name>A0ABY7DWS5_MYAAR</name>
<proteinExistence type="predicted"/>
<dbReference type="EMBL" id="CP111015">
    <property type="protein sequence ID" value="WAR01103.1"/>
    <property type="molecule type" value="Genomic_DNA"/>
</dbReference>
<keyword evidence="3" id="KW-1185">Reference proteome</keyword>
<evidence type="ECO:0000313" key="3">
    <source>
        <dbReference type="Proteomes" id="UP001164746"/>
    </source>
</evidence>
<protein>
    <recommendedName>
        <fullName evidence="4">Transposase</fullName>
    </recommendedName>
</protein>
<gene>
    <name evidence="2" type="ORF">MAR_007661</name>
</gene>
<feature type="compositionally biased region" description="Low complexity" evidence="1">
    <location>
        <begin position="18"/>
        <end position="28"/>
    </location>
</feature>
<evidence type="ECO:0008006" key="4">
    <source>
        <dbReference type="Google" id="ProtNLM"/>
    </source>
</evidence>
<dbReference type="Proteomes" id="UP001164746">
    <property type="component" value="Chromosome 4"/>
</dbReference>
<accession>A0ABY7DWS5</accession>
<feature type="region of interest" description="Disordered" evidence="1">
    <location>
        <begin position="1"/>
        <end position="28"/>
    </location>
</feature>
<sequence length="139" mass="15537">GNSLKNKETNEYKGENVPNGLPSTSSSLTGTLNTVVKREYQTLPQLSGKRKRGQYSSYSSEIKAKMARYVIESGNSWAKVLMKAQLDHSSRFICYELKTKGVDQVIELPVVKRGRPTILPRALEDSIKSYIRELRNAGG</sequence>
<feature type="compositionally biased region" description="Basic and acidic residues" evidence="1">
    <location>
        <begin position="1"/>
        <end position="14"/>
    </location>
</feature>